<gene>
    <name evidence="2" type="ORF">HN018_13165</name>
</gene>
<keyword evidence="3" id="KW-1185">Reference proteome</keyword>
<accession>A0A6M8HRM1</accession>
<reference evidence="2 3" key="1">
    <citation type="journal article" date="2014" name="World J. Microbiol. Biotechnol.">
        <title>Biodiversity and physiological characteristics of Antarctic and Arctic lichens-associated bacteria.</title>
        <authorList>
            <person name="Lee Y.M."/>
            <person name="Kim E.H."/>
            <person name="Lee H.K."/>
            <person name="Hong S.G."/>
        </authorList>
    </citation>
    <scope>NUCLEOTIDE SEQUENCE [LARGE SCALE GENOMIC DNA]</scope>
    <source>
        <strain evidence="2 3">PAMC 26569</strain>
    </source>
</reference>
<proteinExistence type="predicted"/>
<dbReference type="GO" id="GO:0003677">
    <property type="term" value="F:DNA binding"/>
    <property type="evidence" value="ECO:0007669"/>
    <property type="project" value="InterPro"/>
</dbReference>
<organism evidence="2 3">
    <name type="scientific">Lichenicola cladoniae</name>
    <dbReference type="NCBI Taxonomy" id="1484109"/>
    <lineage>
        <taxon>Bacteria</taxon>
        <taxon>Pseudomonadati</taxon>
        <taxon>Pseudomonadota</taxon>
        <taxon>Alphaproteobacteria</taxon>
        <taxon>Acetobacterales</taxon>
        <taxon>Acetobacteraceae</taxon>
        <taxon>Lichenicola</taxon>
    </lineage>
</organism>
<feature type="domain" description="HTH cro/C1-type" evidence="1">
    <location>
        <begin position="20"/>
        <end position="58"/>
    </location>
</feature>
<dbReference type="AlphaFoldDB" id="A0A6M8HRM1"/>
<dbReference type="RefSeq" id="WP_171836258.1">
    <property type="nucleotide sequence ID" value="NZ_CP053708.1"/>
</dbReference>
<dbReference type="SUPFAM" id="SSF47413">
    <property type="entry name" value="lambda repressor-like DNA-binding domains"/>
    <property type="match status" value="1"/>
</dbReference>
<dbReference type="KEGG" id="lck:HN018_13165"/>
<name>A0A6M8HRM1_9PROT</name>
<sequence length="97" mass="10657">MAVKTTKARQTAPTIKPSHLRWMLTQARYSQVEFAVLIGVQPAQVNRWLRGKPAIPPGVGLIAAALMKLDARVLIETIREAELDADLAELTRVQQAG</sequence>
<dbReference type="InterPro" id="IPR010982">
    <property type="entry name" value="Lambda_DNA-bd_dom_sf"/>
</dbReference>
<dbReference type="Gene3D" id="1.10.260.40">
    <property type="entry name" value="lambda repressor-like DNA-binding domains"/>
    <property type="match status" value="1"/>
</dbReference>
<dbReference type="Pfam" id="PF01381">
    <property type="entry name" value="HTH_3"/>
    <property type="match status" value="1"/>
</dbReference>
<dbReference type="InterPro" id="IPR001387">
    <property type="entry name" value="Cro/C1-type_HTH"/>
</dbReference>
<evidence type="ECO:0000313" key="3">
    <source>
        <dbReference type="Proteomes" id="UP000500767"/>
    </source>
</evidence>
<dbReference type="Proteomes" id="UP000500767">
    <property type="component" value="Chromosome"/>
</dbReference>
<protein>
    <submittedName>
        <fullName evidence="2">Helix-turn-helix transcriptional regulator</fullName>
    </submittedName>
</protein>
<evidence type="ECO:0000259" key="1">
    <source>
        <dbReference type="Pfam" id="PF01381"/>
    </source>
</evidence>
<dbReference type="CDD" id="cd00093">
    <property type="entry name" value="HTH_XRE"/>
    <property type="match status" value="1"/>
</dbReference>
<evidence type="ECO:0000313" key="2">
    <source>
        <dbReference type="EMBL" id="QKE90861.1"/>
    </source>
</evidence>
<dbReference type="EMBL" id="CP053708">
    <property type="protein sequence ID" value="QKE90861.1"/>
    <property type="molecule type" value="Genomic_DNA"/>
</dbReference>